<gene>
    <name evidence="3" type="primary">20348143</name>
    <name evidence="2" type="ORF">GGTG_07685</name>
</gene>
<accession>J3P2D8</accession>
<reference evidence="3" key="5">
    <citation type="submission" date="2018-04" db="UniProtKB">
        <authorList>
            <consortium name="EnsemblFungi"/>
        </authorList>
    </citation>
    <scope>IDENTIFICATION</scope>
    <source>
        <strain evidence="3">R3-111a-1</strain>
    </source>
</reference>
<evidence type="ECO:0000313" key="4">
    <source>
        <dbReference type="Proteomes" id="UP000006039"/>
    </source>
</evidence>
<dbReference type="EnsemblFungi" id="EJT73830">
    <property type="protein sequence ID" value="EJT73830"/>
    <property type="gene ID" value="GGTG_07685"/>
</dbReference>
<feature type="region of interest" description="Disordered" evidence="1">
    <location>
        <begin position="1"/>
        <end position="53"/>
    </location>
</feature>
<reference evidence="2" key="3">
    <citation type="submission" date="2010-09" db="EMBL/GenBank/DDBJ databases">
        <title>Annotation of Gaeumannomyces graminis var. tritici R3-111a-1.</title>
        <authorList>
            <consortium name="The Broad Institute Genome Sequencing Platform"/>
            <person name="Ma L.-J."/>
            <person name="Dead R."/>
            <person name="Young S.K."/>
            <person name="Zeng Q."/>
            <person name="Gargeya S."/>
            <person name="Fitzgerald M."/>
            <person name="Haas B."/>
            <person name="Abouelleil A."/>
            <person name="Alvarado L."/>
            <person name="Arachchi H.M."/>
            <person name="Berlin A."/>
            <person name="Brown A."/>
            <person name="Chapman S.B."/>
            <person name="Chen Z."/>
            <person name="Dunbar C."/>
            <person name="Freedman E."/>
            <person name="Gearin G."/>
            <person name="Gellesch M."/>
            <person name="Goldberg J."/>
            <person name="Griggs A."/>
            <person name="Gujja S."/>
            <person name="Heiman D."/>
            <person name="Howarth C."/>
            <person name="Larson L."/>
            <person name="Lui A."/>
            <person name="MacDonald P.J.P."/>
            <person name="Mehta T."/>
            <person name="Montmayeur A."/>
            <person name="Murphy C."/>
            <person name="Neiman D."/>
            <person name="Pearson M."/>
            <person name="Priest M."/>
            <person name="Roberts A."/>
            <person name="Saif S."/>
            <person name="Shea T."/>
            <person name="Shenoy N."/>
            <person name="Sisk P."/>
            <person name="Stolte C."/>
            <person name="Sykes S."/>
            <person name="Yandava C."/>
            <person name="Wortman J."/>
            <person name="Nusbaum C."/>
            <person name="Birren B."/>
        </authorList>
    </citation>
    <scope>NUCLEOTIDE SEQUENCE</scope>
    <source>
        <strain evidence="2">R3-111a-1</strain>
    </source>
</reference>
<proteinExistence type="predicted"/>
<keyword evidence="4" id="KW-1185">Reference proteome</keyword>
<dbReference type="RefSeq" id="XP_009223774.1">
    <property type="nucleotide sequence ID" value="XM_009225510.1"/>
</dbReference>
<reference evidence="4" key="1">
    <citation type="submission" date="2010-07" db="EMBL/GenBank/DDBJ databases">
        <title>The genome sequence of Gaeumannomyces graminis var. tritici strain R3-111a-1.</title>
        <authorList>
            <consortium name="The Broad Institute Genome Sequencing Platform"/>
            <person name="Ma L.-J."/>
            <person name="Dead R."/>
            <person name="Young S."/>
            <person name="Zeng Q."/>
            <person name="Koehrsen M."/>
            <person name="Alvarado L."/>
            <person name="Berlin A."/>
            <person name="Chapman S.B."/>
            <person name="Chen Z."/>
            <person name="Freedman E."/>
            <person name="Gellesch M."/>
            <person name="Goldberg J."/>
            <person name="Griggs A."/>
            <person name="Gujja S."/>
            <person name="Heilman E.R."/>
            <person name="Heiman D."/>
            <person name="Hepburn T."/>
            <person name="Howarth C."/>
            <person name="Jen D."/>
            <person name="Larson L."/>
            <person name="Mehta T."/>
            <person name="Neiman D."/>
            <person name="Pearson M."/>
            <person name="Roberts A."/>
            <person name="Saif S."/>
            <person name="Shea T."/>
            <person name="Shenoy N."/>
            <person name="Sisk P."/>
            <person name="Stolte C."/>
            <person name="Sykes S."/>
            <person name="Walk T."/>
            <person name="White J."/>
            <person name="Yandava C."/>
            <person name="Haas B."/>
            <person name="Nusbaum C."/>
            <person name="Birren B."/>
        </authorList>
    </citation>
    <scope>NUCLEOTIDE SEQUENCE [LARGE SCALE GENOMIC DNA]</scope>
    <source>
        <strain evidence="4">R3-111a-1</strain>
    </source>
</reference>
<sequence length="93" mass="9951">MGKGTQACWNASKPTRPVPSPVRSEERFLSPAGMSRPVRPPPPPPPAAAIPDTADIRTAHKPWWQIMWASTDASALSPTRPPQLCGASPGMRS</sequence>
<name>J3P2D8_GAET3</name>
<reference evidence="3" key="4">
    <citation type="journal article" date="2015" name="G3 (Bethesda)">
        <title>Genome sequences of three phytopathogenic species of the Magnaporthaceae family of fungi.</title>
        <authorList>
            <person name="Okagaki L.H."/>
            <person name="Nunes C.C."/>
            <person name="Sailsbery J."/>
            <person name="Clay B."/>
            <person name="Brown D."/>
            <person name="John T."/>
            <person name="Oh Y."/>
            <person name="Young N."/>
            <person name="Fitzgerald M."/>
            <person name="Haas B.J."/>
            <person name="Zeng Q."/>
            <person name="Young S."/>
            <person name="Adiconis X."/>
            <person name="Fan L."/>
            <person name="Levin J.Z."/>
            <person name="Mitchell T.K."/>
            <person name="Okubara P.A."/>
            <person name="Farman M.L."/>
            <person name="Kohn L.M."/>
            <person name="Birren B."/>
            <person name="Ma L.-J."/>
            <person name="Dean R.A."/>
        </authorList>
    </citation>
    <scope>NUCLEOTIDE SEQUENCE</scope>
    <source>
        <strain evidence="3">R3-111a-1</strain>
    </source>
</reference>
<evidence type="ECO:0000256" key="1">
    <source>
        <dbReference type="SAM" id="MobiDB-lite"/>
    </source>
</evidence>
<dbReference type="VEuPathDB" id="FungiDB:GGTG_07685"/>
<dbReference type="HOGENOM" id="CLU_2399808_0_0_1"/>
<dbReference type="Proteomes" id="UP000006039">
    <property type="component" value="Unassembled WGS sequence"/>
</dbReference>
<feature type="compositionally biased region" description="Pro residues" evidence="1">
    <location>
        <begin position="38"/>
        <end position="48"/>
    </location>
</feature>
<protein>
    <submittedName>
        <fullName evidence="2 3">Uncharacterized protein</fullName>
    </submittedName>
</protein>
<evidence type="ECO:0000313" key="3">
    <source>
        <dbReference type="EnsemblFungi" id="EJT73830"/>
    </source>
</evidence>
<organism evidence="2">
    <name type="scientific">Gaeumannomyces tritici (strain R3-111a-1)</name>
    <name type="common">Wheat and barley take-all root rot fungus</name>
    <name type="synonym">Gaeumannomyces graminis var. tritici</name>
    <dbReference type="NCBI Taxonomy" id="644352"/>
    <lineage>
        <taxon>Eukaryota</taxon>
        <taxon>Fungi</taxon>
        <taxon>Dikarya</taxon>
        <taxon>Ascomycota</taxon>
        <taxon>Pezizomycotina</taxon>
        <taxon>Sordariomycetes</taxon>
        <taxon>Sordariomycetidae</taxon>
        <taxon>Magnaporthales</taxon>
        <taxon>Magnaporthaceae</taxon>
        <taxon>Gaeumannomyces</taxon>
    </lineage>
</organism>
<dbReference type="AlphaFoldDB" id="J3P2D8"/>
<evidence type="ECO:0000313" key="2">
    <source>
        <dbReference type="EMBL" id="EJT73830.1"/>
    </source>
</evidence>
<dbReference type="EMBL" id="GL385398">
    <property type="protein sequence ID" value="EJT73830.1"/>
    <property type="molecule type" value="Genomic_DNA"/>
</dbReference>
<feature type="region of interest" description="Disordered" evidence="1">
    <location>
        <begin position="72"/>
        <end position="93"/>
    </location>
</feature>
<reference evidence="2" key="2">
    <citation type="submission" date="2010-07" db="EMBL/GenBank/DDBJ databases">
        <authorList>
            <consortium name="The Broad Institute Genome Sequencing Platform"/>
            <consortium name="Broad Institute Genome Sequencing Center for Infectious Disease"/>
            <person name="Ma L.-J."/>
            <person name="Dead R."/>
            <person name="Young S."/>
            <person name="Zeng Q."/>
            <person name="Koehrsen M."/>
            <person name="Alvarado L."/>
            <person name="Berlin A."/>
            <person name="Chapman S.B."/>
            <person name="Chen Z."/>
            <person name="Freedman E."/>
            <person name="Gellesch M."/>
            <person name="Goldberg J."/>
            <person name="Griggs A."/>
            <person name="Gujja S."/>
            <person name="Heilman E.R."/>
            <person name="Heiman D."/>
            <person name="Hepburn T."/>
            <person name="Howarth C."/>
            <person name="Jen D."/>
            <person name="Larson L."/>
            <person name="Mehta T."/>
            <person name="Neiman D."/>
            <person name="Pearson M."/>
            <person name="Roberts A."/>
            <person name="Saif S."/>
            <person name="Shea T."/>
            <person name="Shenoy N."/>
            <person name="Sisk P."/>
            <person name="Stolte C."/>
            <person name="Sykes S."/>
            <person name="Walk T."/>
            <person name="White J."/>
            <person name="Yandava C."/>
            <person name="Haas B."/>
            <person name="Nusbaum C."/>
            <person name="Birren B."/>
        </authorList>
    </citation>
    <scope>NUCLEOTIDE SEQUENCE</scope>
    <source>
        <strain evidence="2">R3-111a-1</strain>
    </source>
</reference>
<dbReference type="GeneID" id="20348143"/>